<feature type="chain" id="PRO_5038474793" description="Lipoprotein" evidence="2">
    <location>
        <begin position="20"/>
        <end position="538"/>
    </location>
</feature>
<accession>A0A9D1LNY5</accession>
<feature type="region of interest" description="Disordered" evidence="1">
    <location>
        <begin position="28"/>
        <end position="59"/>
    </location>
</feature>
<feature type="signal peptide" evidence="2">
    <location>
        <begin position="1"/>
        <end position="19"/>
    </location>
</feature>
<reference evidence="3" key="1">
    <citation type="submission" date="2020-10" db="EMBL/GenBank/DDBJ databases">
        <authorList>
            <person name="Gilroy R."/>
        </authorList>
    </citation>
    <scope>NUCLEOTIDE SEQUENCE</scope>
    <source>
        <strain evidence="3">ChiGjej1B1-22543</strain>
    </source>
</reference>
<dbReference type="Proteomes" id="UP000824070">
    <property type="component" value="Unassembled WGS sequence"/>
</dbReference>
<evidence type="ECO:0000256" key="2">
    <source>
        <dbReference type="SAM" id="SignalP"/>
    </source>
</evidence>
<proteinExistence type="predicted"/>
<dbReference type="EMBL" id="DVMV01000024">
    <property type="protein sequence ID" value="HIU45341.1"/>
    <property type="molecule type" value="Genomic_DNA"/>
</dbReference>
<organism evidence="3 4">
    <name type="scientific">Candidatus Alloenteromonas pullicola</name>
    <dbReference type="NCBI Taxonomy" id="2840784"/>
    <lineage>
        <taxon>Bacteria</taxon>
        <taxon>Bacillati</taxon>
        <taxon>Bacillota</taxon>
        <taxon>Bacillota incertae sedis</taxon>
        <taxon>Candidatus Alloenteromonas</taxon>
    </lineage>
</organism>
<evidence type="ECO:0000313" key="4">
    <source>
        <dbReference type="Proteomes" id="UP000824070"/>
    </source>
</evidence>
<dbReference type="PROSITE" id="PS51257">
    <property type="entry name" value="PROKAR_LIPOPROTEIN"/>
    <property type="match status" value="1"/>
</dbReference>
<evidence type="ECO:0000313" key="3">
    <source>
        <dbReference type="EMBL" id="HIU45341.1"/>
    </source>
</evidence>
<evidence type="ECO:0008006" key="5">
    <source>
        <dbReference type="Google" id="ProtNLM"/>
    </source>
</evidence>
<protein>
    <recommendedName>
        <fullName evidence="5">Lipoprotein</fullName>
    </recommendedName>
</protein>
<reference evidence="3" key="2">
    <citation type="journal article" date="2021" name="PeerJ">
        <title>Extensive microbial diversity within the chicken gut microbiome revealed by metagenomics and culture.</title>
        <authorList>
            <person name="Gilroy R."/>
            <person name="Ravi A."/>
            <person name="Getino M."/>
            <person name="Pursley I."/>
            <person name="Horton D.L."/>
            <person name="Alikhan N.F."/>
            <person name="Baker D."/>
            <person name="Gharbi K."/>
            <person name="Hall N."/>
            <person name="Watson M."/>
            <person name="Adriaenssens E.M."/>
            <person name="Foster-Nyarko E."/>
            <person name="Jarju S."/>
            <person name="Secka A."/>
            <person name="Antonio M."/>
            <person name="Oren A."/>
            <person name="Chaudhuri R.R."/>
            <person name="La Ragione R."/>
            <person name="Hildebrand F."/>
            <person name="Pallen M.J."/>
        </authorList>
    </citation>
    <scope>NUCLEOTIDE SEQUENCE</scope>
    <source>
        <strain evidence="3">ChiGjej1B1-22543</strain>
    </source>
</reference>
<keyword evidence="2" id="KW-0732">Signal</keyword>
<sequence>MKNKGKILLAAVLSGALMSGCGGNVSSSGSIDGGGTGSSTESSTATSTSETSSEDLAEELSDSAKLKQRLLLASDRVVTSRRLSVDLSGTIYDDGKTESVSLATATEGLRTYTETPAGGTTRTYVSYDGILGSDYYSVDSDTYGYSIRYKVGDGGTYDEESAAATIELEHQETGLKGALAYDEALLGMRFLEGGDVESTDPCLHEVEYTVTATEGGYEAVWESYYENTETSSEYYYNGNFLIIASFDEDLNLVGLQSDVTIVFPGEWDASIHAPLSTATPIHRLYELSDIVYAESYPATDPAHPILTNLDDYFVSEVTSASLVSWNATGPGGAFQVGDTVKLDDSSIEYAPSTALNANYLTITGASEDGVLVEAEKMGMTATVFGKAGTFELYVGDEVSPRLGTITVTVSEVDTSGGSNVSSIDWTGYEHSEDATWTETNPVYNVTVPFNFNWNQVWVRVDDGTQAMLDRIIPSFTNSSVMQVHFLEDPSMASAGYAIMEFYPVMNNTTTTMTITNPDPSKAWGVETITVNFTVVPNA</sequence>
<dbReference type="AlphaFoldDB" id="A0A9D1LNY5"/>
<name>A0A9D1LNY5_9FIRM</name>
<comment type="caution">
    <text evidence="3">The sequence shown here is derived from an EMBL/GenBank/DDBJ whole genome shotgun (WGS) entry which is preliminary data.</text>
</comment>
<feature type="compositionally biased region" description="Low complexity" evidence="1">
    <location>
        <begin position="38"/>
        <end position="51"/>
    </location>
</feature>
<evidence type="ECO:0000256" key="1">
    <source>
        <dbReference type="SAM" id="MobiDB-lite"/>
    </source>
</evidence>
<gene>
    <name evidence="3" type="ORF">IAC52_03475</name>
</gene>